<evidence type="ECO:0000256" key="1">
    <source>
        <dbReference type="SAM" id="SignalP"/>
    </source>
</evidence>
<keyword evidence="3" id="KW-1185">Reference proteome</keyword>
<name>A0A2V3J1C3_9FLOR</name>
<accession>A0A2V3J1C3</accession>
<evidence type="ECO:0000313" key="2">
    <source>
        <dbReference type="EMBL" id="PXF48178.1"/>
    </source>
</evidence>
<dbReference type="OrthoDB" id="3289at2759"/>
<organism evidence="2 3">
    <name type="scientific">Gracilariopsis chorda</name>
    <dbReference type="NCBI Taxonomy" id="448386"/>
    <lineage>
        <taxon>Eukaryota</taxon>
        <taxon>Rhodophyta</taxon>
        <taxon>Florideophyceae</taxon>
        <taxon>Rhodymeniophycidae</taxon>
        <taxon>Gracilariales</taxon>
        <taxon>Gracilariaceae</taxon>
        <taxon>Gracilariopsis</taxon>
    </lineage>
</organism>
<evidence type="ECO:0000313" key="3">
    <source>
        <dbReference type="Proteomes" id="UP000247409"/>
    </source>
</evidence>
<protein>
    <submittedName>
        <fullName evidence="2">Uncharacterized protein</fullName>
    </submittedName>
</protein>
<proteinExistence type="predicted"/>
<dbReference type="EMBL" id="NBIV01000016">
    <property type="protein sequence ID" value="PXF48178.1"/>
    <property type="molecule type" value="Genomic_DNA"/>
</dbReference>
<dbReference type="Proteomes" id="UP000247409">
    <property type="component" value="Unassembled WGS sequence"/>
</dbReference>
<feature type="signal peptide" evidence="1">
    <location>
        <begin position="1"/>
        <end position="20"/>
    </location>
</feature>
<comment type="caution">
    <text evidence="2">The sequence shown here is derived from an EMBL/GenBank/DDBJ whole genome shotgun (WGS) entry which is preliminary data.</text>
</comment>
<sequence length="282" mass="32030">MNNLFLHAIFALILVAALHGETIPCRYDTKYCSCKYGSERQGRCLDRIGGTSSRGPCIERYCRAGWTCACLGRTHLCPLKNATRSVVDSLSGSQLYCRDETIQGAGLPSIKLGSWTIGISKKALLENECKDMKWWLNGELLGEYGETPRINRFNVDYELLRRGTHTAIELKRGDLLAFRFRDASYHCFTHVSDIEVNGQIVRLGDSSLSIRFARQFSQDWNEPSFTPNLASDEDLALPTDFLPLRTNFFSDGRTINAGWDYWTQPAGTRDHEKGNFYYRVQL</sequence>
<dbReference type="AlphaFoldDB" id="A0A2V3J1C3"/>
<feature type="chain" id="PRO_5015875539" evidence="1">
    <location>
        <begin position="21"/>
        <end position="282"/>
    </location>
</feature>
<gene>
    <name evidence="2" type="ORF">BWQ96_02130</name>
</gene>
<reference evidence="2 3" key="1">
    <citation type="journal article" date="2018" name="Mol. Biol. Evol.">
        <title>Analysis of the draft genome of the red seaweed Gracilariopsis chorda provides insights into genome size evolution in Rhodophyta.</title>
        <authorList>
            <person name="Lee J."/>
            <person name="Yang E.C."/>
            <person name="Graf L."/>
            <person name="Yang J.H."/>
            <person name="Qiu H."/>
            <person name="Zel Zion U."/>
            <person name="Chan C.X."/>
            <person name="Stephens T.G."/>
            <person name="Weber A.P.M."/>
            <person name="Boo G.H."/>
            <person name="Boo S.M."/>
            <person name="Kim K.M."/>
            <person name="Shin Y."/>
            <person name="Jung M."/>
            <person name="Lee S.J."/>
            <person name="Yim H.S."/>
            <person name="Lee J.H."/>
            <person name="Bhattacharya D."/>
            <person name="Yoon H.S."/>
        </authorList>
    </citation>
    <scope>NUCLEOTIDE SEQUENCE [LARGE SCALE GENOMIC DNA]</scope>
    <source>
        <strain evidence="2 3">SKKU-2015</strain>
        <tissue evidence="2">Whole body</tissue>
    </source>
</reference>
<keyword evidence="1" id="KW-0732">Signal</keyword>